<dbReference type="AlphaFoldDB" id="A0A0C1E632"/>
<feature type="domain" description="Aminoacyl-transfer RNA synthetases class-II family profile" evidence="10">
    <location>
        <begin position="58"/>
        <end position="307"/>
    </location>
</feature>
<keyword evidence="1 9" id="KW-0963">Cytoplasm</keyword>
<evidence type="ECO:0000313" key="11">
    <source>
        <dbReference type="EMBL" id="KIA76757.1"/>
    </source>
</evidence>
<comment type="function">
    <text evidence="9">Catalyzes the attachment of proline to tRNA(Pro) in a two-step reaction: proline is first activated by ATP to form Pro-AMP and then transferred to the acceptor end of tRNA(Pro).</text>
</comment>
<dbReference type="EMBL" id="JSAM01000106">
    <property type="protein sequence ID" value="KIA76757.1"/>
    <property type="molecule type" value="Genomic_DNA"/>
</dbReference>
<accession>A0A0C1E632</accession>
<dbReference type="SUPFAM" id="SSF52954">
    <property type="entry name" value="Class II aaRS ABD-related"/>
    <property type="match status" value="1"/>
</dbReference>
<organism evidence="11 12">
    <name type="scientific">Parachlamydia acanthamoebae</name>
    <dbReference type="NCBI Taxonomy" id="83552"/>
    <lineage>
        <taxon>Bacteria</taxon>
        <taxon>Pseudomonadati</taxon>
        <taxon>Chlamydiota</taxon>
        <taxon>Chlamydiia</taxon>
        <taxon>Parachlamydiales</taxon>
        <taxon>Parachlamydiaceae</taxon>
        <taxon>Parachlamydia</taxon>
    </lineage>
</organism>
<dbReference type="GO" id="GO:0005524">
    <property type="term" value="F:ATP binding"/>
    <property type="evidence" value="ECO:0007669"/>
    <property type="project" value="UniProtKB-UniRule"/>
</dbReference>
<evidence type="ECO:0000256" key="6">
    <source>
        <dbReference type="ARBA" id="ARBA00023146"/>
    </source>
</evidence>
<keyword evidence="6 9" id="KW-0030">Aminoacyl-tRNA synthetase</keyword>
<dbReference type="InterPro" id="IPR016061">
    <property type="entry name" value="Pro-tRNA_ligase_II_C"/>
</dbReference>
<dbReference type="Pfam" id="PF00587">
    <property type="entry name" value="tRNA-synt_2b"/>
    <property type="match status" value="1"/>
</dbReference>
<dbReference type="PATRIC" id="fig|83552.4.peg.2118"/>
<name>A0A0C1E632_9BACT</name>
<dbReference type="Pfam" id="PF09180">
    <property type="entry name" value="ProRS-C_1"/>
    <property type="match status" value="1"/>
</dbReference>
<dbReference type="Proteomes" id="UP000031307">
    <property type="component" value="Unassembled WGS sequence"/>
</dbReference>
<dbReference type="EC" id="6.1.1.15" evidence="9"/>
<evidence type="ECO:0000259" key="10">
    <source>
        <dbReference type="PROSITE" id="PS50862"/>
    </source>
</evidence>
<evidence type="ECO:0000256" key="7">
    <source>
        <dbReference type="ARBA" id="ARBA00047671"/>
    </source>
</evidence>
<gene>
    <name evidence="9 11" type="primary">proS</name>
    <name evidence="11" type="ORF">DB43_HK00300</name>
</gene>
<comment type="catalytic activity">
    <reaction evidence="7 9">
        <text>tRNA(Pro) + L-proline + ATP = L-prolyl-tRNA(Pro) + AMP + diphosphate</text>
        <dbReference type="Rhea" id="RHEA:14305"/>
        <dbReference type="Rhea" id="RHEA-COMP:9700"/>
        <dbReference type="Rhea" id="RHEA-COMP:9702"/>
        <dbReference type="ChEBI" id="CHEBI:30616"/>
        <dbReference type="ChEBI" id="CHEBI:33019"/>
        <dbReference type="ChEBI" id="CHEBI:60039"/>
        <dbReference type="ChEBI" id="CHEBI:78442"/>
        <dbReference type="ChEBI" id="CHEBI:78532"/>
        <dbReference type="ChEBI" id="CHEBI:456215"/>
        <dbReference type="EC" id="6.1.1.15"/>
    </reaction>
</comment>
<dbReference type="PROSITE" id="PS50862">
    <property type="entry name" value="AA_TRNA_LIGASE_II"/>
    <property type="match status" value="1"/>
</dbReference>
<evidence type="ECO:0000256" key="8">
    <source>
        <dbReference type="ARBA" id="ARBA00060806"/>
    </source>
</evidence>
<evidence type="ECO:0000256" key="9">
    <source>
        <dbReference type="HAMAP-Rule" id="MF_01571"/>
    </source>
</evidence>
<protein>
    <recommendedName>
        <fullName evidence="9">Proline--tRNA ligase</fullName>
        <ecNumber evidence="9">6.1.1.15</ecNumber>
    </recommendedName>
    <alternativeName>
        <fullName evidence="9">Prolyl-tRNA synthetase</fullName>
        <shortName evidence="9">ProRS</shortName>
    </alternativeName>
</protein>
<dbReference type="GO" id="GO:0017101">
    <property type="term" value="C:aminoacyl-tRNA synthetase multienzyme complex"/>
    <property type="evidence" value="ECO:0007669"/>
    <property type="project" value="TreeGrafter"/>
</dbReference>
<evidence type="ECO:0000256" key="1">
    <source>
        <dbReference type="ARBA" id="ARBA00022490"/>
    </source>
</evidence>
<dbReference type="InterPro" id="IPR045864">
    <property type="entry name" value="aa-tRNA-synth_II/BPL/LPL"/>
</dbReference>
<comment type="caution">
    <text evidence="11">The sequence shown here is derived from an EMBL/GenBank/DDBJ whole genome shotgun (WGS) entry which is preliminary data.</text>
</comment>
<dbReference type="HAMAP" id="MF_01571">
    <property type="entry name" value="Pro_tRNA_synth_type3"/>
    <property type="match status" value="1"/>
</dbReference>
<keyword evidence="2 9" id="KW-0436">Ligase</keyword>
<dbReference type="InterPro" id="IPR004499">
    <property type="entry name" value="Pro-tRNA-ligase_IIa_arc-type"/>
</dbReference>
<dbReference type="GO" id="GO:0005737">
    <property type="term" value="C:cytoplasm"/>
    <property type="evidence" value="ECO:0007669"/>
    <property type="project" value="UniProtKB-SubCell"/>
</dbReference>
<dbReference type="InterPro" id="IPR006195">
    <property type="entry name" value="aa-tRNA-synth_II"/>
</dbReference>
<dbReference type="Gene3D" id="3.40.50.800">
    <property type="entry name" value="Anticodon-binding domain"/>
    <property type="match status" value="1"/>
</dbReference>
<dbReference type="InterPro" id="IPR017449">
    <property type="entry name" value="Pro-tRNA_synth_II"/>
</dbReference>
<dbReference type="CDD" id="cd00778">
    <property type="entry name" value="ProRS_core_arch_euk"/>
    <property type="match status" value="1"/>
</dbReference>
<dbReference type="PANTHER" id="PTHR43382">
    <property type="entry name" value="PROLYL-TRNA SYNTHETASE"/>
    <property type="match status" value="1"/>
</dbReference>
<evidence type="ECO:0000256" key="3">
    <source>
        <dbReference type="ARBA" id="ARBA00022741"/>
    </source>
</evidence>
<dbReference type="InterPro" id="IPR033721">
    <property type="entry name" value="ProRS_core_arch_euk"/>
</dbReference>
<comment type="subcellular location">
    <subcellularLocation>
        <location evidence="9">Cytoplasm</location>
    </subcellularLocation>
</comment>
<dbReference type="Gene3D" id="3.30.110.30">
    <property type="entry name" value="C-terminal domain of ProRS"/>
    <property type="match status" value="1"/>
</dbReference>
<dbReference type="GO" id="GO:0004827">
    <property type="term" value="F:proline-tRNA ligase activity"/>
    <property type="evidence" value="ECO:0007669"/>
    <property type="project" value="UniProtKB-UniRule"/>
</dbReference>
<dbReference type="NCBIfam" id="TIGR00408">
    <property type="entry name" value="proS_fam_I"/>
    <property type="match status" value="1"/>
</dbReference>
<dbReference type="SUPFAM" id="SSF64586">
    <property type="entry name" value="C-terminal domain of ProRS"/>
    <property type="match status" value="1"/>
</dbReference>
<evidence type="ECO:0000256" key="2">
    <source>
        <dbReference type="ARBA" id="ARBA00022598"/>
    </source>
</evidence>
<keyword evidence="3 9" id="KW-0547">Nucleotide-binding</keyword>
<reference evidence="11 12" key="1">
    <citation type="journal article" date="2014" name="Mol. Biol. Evol.">
        <title>Massive expansion of Ubiquitination-related gene families within the Chlamydiae.</title>
        <authorList>
            <person name="Domman D."/>
            <person name="Collingro A."/>
            <person name="Lagkouvardos I."/>
            <person name="Gehre L."/>
            <person name="Weinmaier T."/>
            <person name="Rattei T."/>
            <person name="Subtil A."/>
            <person name="Horn M."/>
        </authorList>
    </citation>
    <scope>NUCLEOTIDE SEQUENCE [LARGE SCALE GENOMIC DNA]</scope>
    <source>
        <strain evidence="11 12">OEW1</strain>
    </source>
</reference>
<dbReference type="Gene3D" id="3.30.930.10">
    <property type="entry name" value="Bira Bifunctional Protein, Domain 2"/>
    <property type="match status" value="1"/>
</dbReference>
<dbReference type="Pfam" id="PF03129">
    <property type="entry name" value="HGTP_anticodon"/>
    <property type="match status" value="1"/>
</dbReference>
<keyword evidence="5 9" id="KW-0648">Protein biosynthesis</keyword>
<evidence type="ECO:0000256" key="5">
    <source>
        <dbReference type="ARBA" id="ARBA00022917"/>
    </source>
</evidence>
<dbReference type="SUPFAM" id="SSF55681">
    <property type="entry name" value="Class II aaRS and biotin synthetases"/>
    <property type="match status" value="1"/>
</dbReference>
<comment type="domain">
    <text evidence="9">Consists of three domains: the N-terminal catalytic domain, the anticodon-binding domain and the C-terminal extension.</text>
</comment>
<dbReference type="FunFam" id="3.30.930.10:FF:000023">
    <property type="entry name" value="Proline--tRNA ligase"/>
    <property type="match status" value="1"/>
</dbReference>
<proteinExistence type="inferred from homology"/>
<comment type="similarity">
    <text evidence="8 9">Belongs to the class-II aminoacyl-tRNA synthetase family. ProS type 3 subfamily.</text>
</comment>
<evidence type="ECO:0000313" key="12">
    <source>
        <dbReference type="Proteomes" id="UP000031307"/>
    </source>
</evidence>
<evidence type="ECO:0000256" key="4">
    <source>
        <dbReference type="ARBA" id="ARBA00022840"/>
    </source>
</evidence>
<comment type="subunit">
    <text evidence="9">Homodimer.</text>
</comment>
<dbReference type="InterPro" id="IPR004154">
    <property type="entry name" value="Anticodon-bd"/>
</dbReference>
<dbReference type="GO" id="GO:0006433">
    <property type="term" value="P:prolyl-tRNA aminoacylation"/>
    <property type="evidence" value="ECO:0007669"/>
    <property type="project" value="UniProtKB-UniRule"/>
</dbReference>
<dbReference type="SMART" id="SM00946">
    <property type="entry name" value="ProRS-C_1"/>
    <property type="match status" value="1"/>
</dbReference>
<dbReference type="InterPro" id="IPR002314">
    <property type="entry name" value="aa-tRNA-synt_IIb"/>
</dbReference>
<sequence length="518" mass="59243">MSLFNTLFYLGIHMSQEKNAISPTREENYPEWYQQVVKAADLAENSPVRGCMVIKPWGYGIWENMQKYLDQKIKSTGHENAYFPLFIPLSFLEKEAAHVEGFAKECAVVTHHRLEERNGKLIPTGELEEPLIVRPTSETIIGESFSRWVESYRDLPLLINQWANVVRWEMRPRIFLRTAEFLWQEGHTVHASSEEAFEETLKMLEVYREFVENILAIPVITGEKSPGERFPGAVSTYTIEMMVQDRKALQGGTSHFLGQNFAKASNIRFSNKDGETEYGHTTSWGITTRLIGALIMTHGDDDGIRLPPKIAHRQVVILPIMPKPEHEAAVLGQAEKVAQELRSSTFNGQPISVHVDKRDLRGGEKNWEWIKKGVPIRIEIGPRDVENQVVTLCRRDQPHKTKITIPVAELSQKLPLILEDMQNNYFAQALQFRDSHIRRDIHTFEELKQFFTPKNADKPEIHGGFVLAKWCGDPETEKMLDDLKVTIRCLPLEQSETEGTCILTGKKAKLDVILAKSY</sequence>
<dbReference type="PANTHER" id="PTHR43382:SF2">
    <property type="entry name" value="BIFUNCTIONAL GLUTAMATE_PROLINE--TRNA LIGASE"/>
    <property type="match status" value="1"/>
</dbReference>
<dbReference type="InterPro" id="IPR036621">
    <property type="entry name" value="Anticodon-bd_dom_sf"/>
</dbReference>
<keyword evidence="4 9" id="KW-0067">ATP-binding</keyword>